<dbReference type="Proteomes" id="UP000317835">
    <property type="component" value="Chromosome"/>
</dbReference>
<evidence type="ECO:0000256" key="1">
    <source>
        <dbReference type="SAM" id="SignalP"/>
    </source>
</evidence>
<dbReference type="PROSITE" id="PS51257">
    <property type="entry name" value="PROKAR_LIPOPROTEIN"/>
    <property type="match status" value="1"/>
</dbReference>
<sequence precursor="true">MRRRPAPTPALLLAAVLLASCGGDPAGRGRTGEPEGLLLSGGASPVADGEVPEPVISRSVYVPIYSHIYLDDPEQAYPLASTLSIRNTDPDRPLFLASIRYIDTDGSEVRDYLSRTLRLAPLATAEVVVRERDLSGGSGANFVVDWAADGPVSRPVVQSVMIGSAGNQGISFVCEGSEIVRLPADPAPR</sequence>
<keyword evidence="1" id="KW-0732">Signal</keyword>
<accession>A0A518H4Y5</accession>
<evidence type="ECO:0000313" key="2">
    <source>
        <dbReference type="EMBL" id="QDV35910.1"/>
    </source>
</evidence>
<dbReference type="OrthoDB" id="283474at2"/>
<gene>
    <name evidence="2" type="ORF">ElP_38180</name>
</gene>
<dbReference type="KEGG" id="tpla:ElP_38180"/>
<evidence type="ECO:0008006" key="4">
    <source>
        <dbReference type="Google" id="ProtNLM"/>
    </source>
</evidence>
<proteinExistence type="predicted"/>
<evidence type="ECO:0000313" key="3">
    <source>
        <dbReference type="Proteomes" id="UP000317835"/>
    </source>
</evidence>
<dbReference type="EMBL" id="CP036426">
    <property type="protein sequence ID" value="QDV35910.1"/>
    <property type="molecule type" value="Genomic_DNA"/>
</dbReference>
<dbReference type="InterPro" id="IPR021471">
    <property type="entry name" value="DUF3124"/>
</dbReference>
<dbReference type="AlphaFoldDB" id="A0A518H4Y5"/>
<protein>
    <recommendedName>
        <fullName evidence="4">DUF3124 domain-containing protein</fullName>
    </recommendedName>
</protein>
<keyword evidence="3" id="KW-1185">Reference proteome</keyword>
<feature type="signal peptide" evidence="1">
    <location>
        <begin position="1"/>
        <end position="26"/>
    </location>
</feature>
<name>A0A518H4Y5_9BACT</name>
<organism evidence="2 3">
    <name type="scientific">Tautonia plasticadhaerens</name>
    <dbReference type="NCBI Taxonomy" id="2527974"/>
    <lineage>
        <taxon>Bacteria</taxon>
        <taxon>Pseudomonadati</taxon>
        <taxon>Planctomycetota</taxon>
        <taxon>Planctomycetia</taxon>
        <taxon>Isosphaerales</taxon>
        <taxon>Isosphaeraceae</taxon>
        <taxon>Tautonia</taxon>
    </lineage>
</organism>
<feature type="chain" id="PRO_5022169345" description="DUF3124 domain-containing protein" evidence="1">
    <location>
        <begin position="27"/>
        <end position="189"/>
    </location>
</feature>
<dbReference type="Pfam" id="PF11322">
    <property type="entry name" value="DUF3124"/>
    <property type="match status" value="1"/>
</dbReference>
<dbReference type="RefSeq" id="WP_145271827.1">
    <property type="nucleotide sequence ID" value="NZ_CP036426.1"/>
</dbReference>
<reference evidence="2 3" key="1">
    <citation type="submission" date="2019-02" db="EMBL/GenBank/DDBJ databases">
        <title>Deep-cultivation of Planctomycetes and their phenomic and genomic characterization uncovers novel biology.</title>
        <authorList>
            <person name="Wiegand S."/>
            <person name="Jogler M."/>
            <person name="Boedeker C."/>
            <person name="Pinto D."/>
            <person name="Vollmers J."/>
            <person name="Rivas-Marin E."/>
            <person name="Kohn T."/>
            <person name="Peeters S.H."/>
            <person name="Heuer A."/>
            <person name="Rast P."/>
            <person name="Oberbeckmann S."/>
            <person name="Bunk B."/>
            <person name="Jeske O."/>
            <person name="Meyerdierks A."/>
            <person name="Storesund J.E."/>
            <person name="Kallscheuer N."/>
            <person name="Luecker S."/>
            <person name="Lage O.M."/>
            <person name="Pohl T."/>
            <person name="Merkel B.J."/>
            <person name="Hornburger P."/>
            <person name="Mueller R.-W."/>
            <person name="Bruemmer F."/>
            <person name="Labrenz M."/>
            <person name="Spormann A.M."/>
            <person name="Op den Camp H."/>
            <person name="Overmann J."/>
            <person name="Amann R."/>
            <person name="Jetten M.S.M."/>
            <person name="Mascher T."/>
            <person name="Medema M.H."/>
            <person name="Devos D.P."/>
            <person name="Kaster A.-K."/>
            <person name="Ovreas L."/>
            <person name="Rohde M."/>
            <person name="Galperin M.Y."/>
            <person name="Jogler C."/>
        </authorList>
    </citation>
    <scope>NUCLEOTIDE SEQUENCE [LARGE SCALE GENOMIC DNA]</scope>
    <source>
        <strain evidence="2 3">ElP</strain>
    </source>
</reference>